<sequence>MLKARFYNHKDNKYVGIEELYSFREDDNHGQIPKGYSDDEGWAAGDMNDICIEPFSNCYDSNSVPLYVGDIVTRPDKYKDGTKFEVVLSYFPALSICLKNLKYDDSNDLRPAPSLMSPYGEYKLVGNVHDTSNKEQW</sequence>
<gene>
    <name evidence="1" type="ORF">orf140</name>
</gene>
<dbReference type="Proteomes" id="UP000002117">
    <property type="component" value="Segment"/>
</dbReference>
<dbReference type="KEGG" id="vg:3197398"/>
<evidence type="ECO:0000313" key="2">
    <source>
        <dbReference type="Proteomes" id="UP000002117"/>
    </source>
</evidence>
<dbReference type="EMBL" id="AY682195">
    <property type="protein sequence ID" value="AAV35960.1"/>
    <property type="molecule type" value="Genomic_DNA"/>
</dbReference>
<reference evidence="1 2" key="1">
    <citation type="journal article" date="2004" name="J. Bacteriol.">
        <title>Lactobacillus plantarum bacteriophage LP65: a new member of the SPO1-like genus of the family Myoviridae.</title>
        <authorList>
            <person name="Chibani-Chennoufi S."/>
            <person name="Dillmann M.L."/>
            <person name="Marvin-Guy L."/>
            <person name="Rami-Shojaei S."/>
            <person name="Brussow H."/>
        </authorList>
    </citation>
    <scope>NUCLEOTIDE SEQUENCE</scope>
</reference>
<accession>Q5ULH4</accession>
<keyword evidence="2" id="KW-1185">Reference proteome</keyword>
<dbReference type="SUPFAM" id="SSF159006">
    <property type="entry name" value="YopX-like"/>
    <property type="match status" value="1"/>
</dbReference>
<proteinExistence type="predicted"/>
<name>Q5ULH4_9CAUD</name>
<evidence type="ECO:0000313" key="1">
    <source>
        <dbReference type="EMBL" id="AAV35960.1"/>
    </source>
</evidence>
<organism evidence="1 2">
    <name type="scientific">Lactobacillus phage LP65</name>
    <dbReference type="NCBI Taxonomy" id="2892344"/>
    <lineage>
        <taxon>Viruses</taxon>
        <taxon>Duplodnaviria</taxon>
        <taxon>Heunggongvirae</taxon>
        <taxon>Uroviricota</taxon>
        <taxon>Caudoviricetes</taxon>
        <taxon>Herelleviridae</taxon>
        <taxon>Salchichonvirus</taxon>
        <taxon>Salchichonvirus LP65</taxon>
    </lineage>
</organism>
<protein>
    <submittedName>
        <fullName evidence="1">Orf140</fullName>
    </submittedName>
</protein>
<dbReference type="RefSeq" id="YP_164775.1">
    <property type="nucleotide sequence ID" value="NC_006565.1"/>
</dbReference>